<evidence type="ECO:0000256" key="4">
    <source>
        <dbReference type="PROSITE-ProRule" id="PRU00433"/>
    </source>
</evidence>
<dbReference type="Pfam" id="PF13442">
    <property type="entry name" value="Cytochrome_CBB3"/>
    <property type="match status" value="1"/>
</dbReference>
<gene>
    <name evidence="7" type="ORF">EZH22_13645</name>
</gene>
<keyword evidence="8" id="KW-1185">Reference proteome</keyword>
<dbReference type="GO" id="GO:0046872">
    <property type="term" value="F:metal ion binding"/>
    <property type="evidence" value="ECO:0007669"/>
    <property type="project" value="UniProtKB-KW"/>
</dbReference>
<evidence type="ECO:0000256" key="3">
    <source>
        <dbReference type="ARBA" id="ARBA00023004"/>
    </source>
</evidence>
<feature type="domain" description="Cytochrome c" evidence="6">
    <location>
        <begin position="105"/>
        <end position="192"/>
    </location>
</feature>
<dbReference type="KEGG" id="xdi:EZH22_13645"/>
<dbReference type="Gene3D" id="1.10.760.10">
    <property type="entry name" value="Cytochrome c-like domain"/>
    <property type="match status" value="2"/>
</dbReference>
<feature type="chain" id="PRO_5036872478" evidence="5">
    <location>
        <begin position="46"/>
        <end position="372"/>
    </location>
</feature>
<accession>A0A974PT32</accession>
<dbReference type="GO" id="GO:0009055">
    <property type="term" value="F:electron transfer activity"/>
    <property type="evidence" value="ECO:0007669"/>
    <property type="project" value="InterPro"/>
</dbReference>
<feature type="domain" description="Cytochrome c" evidence="6">
    <location>
        <begin position="216"/>
        <end position="309"/>
    </location>
</feature>
<evidence type="ECO:0000313" key="8">
    <source>
        <dbReference type="Proteomes" id="UP000596427"/>
    </source>
</evidence>
<evidence type="ECO:0000256" key="2">
    <source>
        <dbReference type="ARBA" id="ARBA00022723"/>
    </source>
</evidence>
<dbReference type="PROSITE" id="PS51007">
    <property type="entry name" value="CYTC"/>
    <property type="match status" value="2"/>
</dbReference>
<organism evidence="7 8">
    <name type="scientific">Xanthobacter dioxanivorans</name>
    <dbReference type="NCBI Taxonomy" id="2528964"/>
    <lineage>
        <taxon>Bacteria</taxon>
        <taxon>Pseudomonadati</taxon>
        <taxon>Pseudomonadota</taxon>
        <taxon>Alphaproteobacteria</taxon>
        <taxon>Hyphomicrobiales</taxon>
        <taxon>Xanthobacteraceae</taxon>
        <taxon>Xanthobacter</taxon>
    </lineage>
</organism>
<sequence length="372" mass="39189">MGAYPRGLAGRAGGAIAIGARTFTALTFVALTCAALTLAASAALAQQEAPRPGAPAGDAAALAAANARIAVWDIPQVDLLPDDAEGRLVRYGRSVLEATARHIGPDAPDPAMRFAGNNLACVNCHLNAGRKKFGLPLVGASTDYPQYSARSGGMASLEDRLDNCMTRSMNGRPMPRDAGPMRALVAYLRILSTALPKDARIEGAGAGAIPGLDRPADPTRGALVYAQNCVFCHRADGRGLARNAVVASFGYGVPPLWGPDSFNDGAGMNRLVTIANFVHDNMPNGTDWTMPVLVPEDAWDVAAYVVSQPRPARAAFEADFPNLLEKPVDTPYGPYADSFPAEQHKYGPFGPIRTEIARLKAVKGTVPNPYAR</sequence>
<evidence type="ECO:0000256" key="5">
    <source>
        <dbReference type="SAM" id="SignalP"/>
    </source>
</evidence>
<dbReference type="InterPro" id="IPR009056">
    <property type="entry name" value="Cyt_c-like_dom"/>
</dbReference>
<reference evidence="7 8" key="1">
    <citation type="submission" date="2020-10" db="EMBL/GenBank/DDBJ databases">
        <title>Degradation of 1,4-Dioxane by Xanthobacter sp. YN2, via a Novel Group-2 Soluble Di-Iron Monooxygenase.</title>
        <authorList>
            <person name="Ma F."/>
            <person name="Wang Y."/>
            <person name="Yang J."/>
            <person name="Guo H."/>
            <person name="Su D."/>
            <person name="Yu L."/>
        </authorList>
    </citation>
    <scope>NUCLEOTIDE SEQUENCE [LARGE SCALE GENOMIC DNA]</scope>
    <source>
        <strain evidence="7 8">YN2</strain>
    </source>
</reference>
<evidence type="ECO:0000259" key="6">
    <source>
        <dbReference type="PROSITE" id="PS51007"/>
    </source>
</evidence>
<dbReference type="GO" id="GO:0020037">
    <property type="term" value="F:heme binding"/>
    <property type="evidence" value="ECO:0007669"/>
    <property type="project" value="InterPro"/>
</dbReference>
<keyword evidence="3 4" id="KW-0408">Iron</keyword>
<keyword evidence="2 4" id="KW-0479">Metal-binding</keyword>
<dbReference type="PANTHER" id="PTHR35008:SF9">
    <property type="entry name" value="CYTOCHROME C DOMAIN-CONTAINING PROTEIN"/>
    <property type="match status" value="1"/>
</dbReference>
<evidence type="ECO:0000256" key="1">
    <source>
        <dbReference type="ARBA" id="ARBA00022617"/>
    </source>
</evidence>
<feature type="signal peptide" evidence="5">
    <location>
        <begin position="1"/>
        <end position="45"/>
    </location>
</feature>
<evidence type="ECO:0000313" key="7">
    <source>
        <dbReference type="EMBL" id="QRG09210.1"/>
    </source>
</evidence>
<dbReference type="AlphaFoldDB" id="A0A974PT32"/>
<dbReference type="Pfam" id="PF21342">
    <property type="entry name" value="SoxA-TsdA_cyt-c"/>
    <property type="match status" value="1"/>
</dbReference>
<dbReference type="InterPro" id="IPR051459">
    <property type="entry name" value="Cytochrome_c-type_DH"/>
</dbReference>
<keyword evidence="5" id="KW-0732">Signal</keyword>
<dbReference type="RefSeq" id="WP_203196128.1">
    <property type="nucleotide sequence ID" value="NZ_CP063362.1"/>
</dbReference>
<dbReference type="PANTHER" id="PTHR35008">
    <property type="entry name" value="BLL4482 PROTEIN-RELATED"/>
    <property type="match status" value="1"/>
</dbReference>
<proteinExistence type="predicted"/>
<keyword evidence="1 4" id="KW-0349">Heme</keyword>
<dbReference type="InterPro" id="IPR036909">
    <property type="entry name" value="Cyt_c-like_dom_sf"/>
</dbReference>
<dbReference type="Proteomes" id="UP000596427">
    <property type="component" value="Chromosome"/>
</dbReference>
<dbReference type="EMBL" id="CP063362">
    <property type="protein sequence ID" value="QRG09210.1"/>
    <property type="molecule type" value="Genomic_DNA"/>
</dbReference>
<name>A0A974PT32_9HYPH</name>
<protein>
    <submittedName>
        <fullName evidence="7">C-type cytochrome</fullName>
    </submittedName>
</protein>
<dbReference type="SUPFAM" id="SSF46626">
    <property type="entry name" value="Cytochrome c"/>
    <property type="match status" value="2"/>
</dbReference>